<dbReference type="Pfam" id="PF00196">
    <property type="entry name" value="GerE"/>
    <property type="match status" value="1"/>
</dbReference>
<dbReference type="PANTHER" id="PTHR43214">
    <property type="entry name" value="TWO-COMPONENT RESPONSE REGULATOR"/>
    <property type="match status" value="1"/>
</dbReference>
<dbReference type="SUPFAM" id="SSF52172">
    <property type="entry name" value="CheY-like"/>
    <property type="match status" value="1"/>
</dbReference>
<name>A0ABS0Y5M9_9HYPH</name>
<dbReference type="PANTHER" id="PTHR43214:SF41">
    <property type="entry name" value="NITRATE_NITRITE RESPONSE REGULATOR PROTEIN NARP"/>
    <property type="match status" value="1"/>
</dbReference>
<evidence type="ECO:0000256" key="4">
    <source>
        <dbReference type="PROSITE-ProRule" id="PRU00169"/>
    </source>
</evidence>
<feature type="domain" description="HTH luxR-type" evidence="5">
    <location>
        <begin position="141"/>
        <end position="206"/>
    </location>
</feature>
<dbReference type="InterPro" id="IPR039420">
    <property type="entry name" value="WalR-like"/>
</dbReference>
<evidence type="ECO:0000256" key="3">
    <source>
        <dbReference type="ARBA" id="ARBA00023163"/>
    </source>
</evidence>
<keyword evidence="3" id="KW-0804">Transcription</keyword>
<feature type="domain" description="Response regulatory" evidence="6">
    <location>
        <begin position="2"/>
        <end position="116"/>
    </location>
</feature>
<gene>
    <name evidence="7" type="ORF">JAO75_17510</name>
</gene>
<dbReference type="InterPro" id="IPR011006">
    <property type="entry name" value="CheY-like_superfamily"/>
</dbReference>
<dbReference type="CDD" id="cd06170">
    <property type="entry name" value="LuxR_C_like"/>
    <property type="match status" value="1"/>
</dbReference>
<dbReference type="EMBL" id="JAELXT010000021">
    <property type="protein sequence ID" value="MBJ6127203.1"/>
    <property type="molecule type" value="Genomic_DNA"/>
</dbReference>
<evidence type="ECO:0000256" key="1">
    <source>
        <dbReference type="ARBA" id="ARBA00023015"/>
    </source>
</evidence>
<evidence type="ECO:0000313" key="7">
    <source>
        <dbReference type="EMBL" id="MBJ6127203.1"/>
    </source>
</evidence>
<keyword evidence="8" id="KW-1185">Reference proteome</keyword>
<protein>
    <submittedName>
        <fullName evidence="7">Response regulator transcription factor</fullName>
    </submittedName>
</protein>
<evidence type="ECO:0000313" key="8">
    <source>
        <dbReference type="Proteomes" id="UP000620670"/>
    </source>
</evidence>
<keyword evidence="1" id="KW-0805">Transcription regulation</keyword>
<feature type="modified residue" description="4-aspartylphosphate" evidence="4">
    <location>
        <position position="53"/>
    </location>
</feature>
<sequence>MRVAILAPVRLLGDGLARCLDGTSAIRIIGVVRTLEELHELVSSSLIDVALIDMTQPIDLDAVRLLAISGSNVVLIAMGLKEQRQDIIRCGRAGFVGYVSRDSTVEELAKTMLDAVAGRLACPEEISGALLRALFRQTSDPAPDGAPLTKRESDVLQLIGHGMTNKEIARELGLSVATVKHHVHNVLEKLSLPRRSHAMRKVREKPWLLG</sequence>
<dbReference type="SMART" id="SM00421">
    <property type="entry name" value="HTH_LUXR"/>
    <property type="match status" value="1"/>
</dbReference>
<dbReference type="InterPro" id="IPR000792">
    <property type="entry name" value="Tscrpt_reg_LuxR_C"/>
</dbReference>
<keyword evidence="4" id="KW-0597">Phosphoprotein</keyword>
<evidence type="ECO:0000259" key="5">
    <source>
        <dbReference type="PROSITE" id="PS50043"/>
    </source>
</evidence>
<dbReference type="InterPro" id="IPR016032">
    <property type="entry name" value="Sig_transdc_resp-reg_C-effctor"/>
</dbReference>
<reference evidence="8" key="1">
    <citation type="submission" date="2020-12" db="EMBL/GenBank/DDBJ databases">
        <title>Hymenobacter sp.</title>
        <authorList>
            <person name="Kim M.K."/>
        </authorList>
    </citation>
    <scope>NUCLEOTIDE SEQUENCE [LARGE SCALE GENOMIC DNA]</scope>
    <source>
        <strain evidence="8">BT325</strain>
    </source>
</reference>
<dbReference type="Gene3D" id="1.10.10.10">
    <property type="entry name" value="Winged helix-like DNA-binding domain superfamily/Winged helix DNA-binding domain"/>
    <property type="match status" value="1"/>
</dbReference>
<evidence type="ECO:0000256" key="2">
    <source>
        <dbReference type="ARBA" id="ARBA00023125"/>
    </source>
</evidence>
<dbReference type="PROSITE" id="PS50110">
    <property type="entry name" value="RESPONSE_REGULATORY"/>
    <property type="match status" value="1"/>
</dbReference>
<dbReference type="SUPFAM" id="SSF46894">
    <property type="entry name" value="C-terminal effector domain of the bipartite response regulators"/>
    <property type="match status" value="1"/>
</dbReference>
<accession>A0ABS0Y5M9</accession>
<dbReference type="PROSITE" id="PS00622">
    <property type="entry name" value="HTH_LUXR_1"/>
    <property type="match status" value="1"/>
</dbReference>
<organism evidence="7 8">
    <name type="scientific">Microvirga splendida</name>
    <dbReference type="NCBI Taxonomy" id="2795727"/>
    <lineage>
        <taxon>Bacteria</taxon>
        <taxon>Pseudomonadati</taxon>
        <taxon>Pseudomonadota</taxon>
        <taxon>Alphaproteobacteria</taxon>
        <taxon>Hyphomicrobiales</taxon>
        <taxon>Methylobacteriaceae</taxon>
        <taxon>Microvirga</taxon>
    </lineage>
</organism>
<dbReference type="InterPro" id="IPR036388">
    <property type="entry name" value="WH-like_DNA-bd_sf"/>
</dbReference>
<comment type="caution">
    <text evidence="7">The sequence shown here is derived from an EMBL/GenBank/DDBJ whole genome shotgun (WGS) entry which is preliminary data.</text>
</comment>
<dbReference type="PRINTS" id="PR00038">
    <property type="entry name" value="HTHLUXR"/>
</dbReference>
<dbReference type="PROSITE" id="PS50043">
    <property type="entry name" value="HTH_LUXR_2"/>
    <property type="match status" value="1"/>
</dbReference>
<dbReference type="Proteomes" id="UP000620670">
    <property type="component" value="Unassembled WGS sequence"/>
</dbReference>
<dbReference type="Gene3D" id="3.40.50.2300">
    <property type="match status" value="1"/>
</dbReference>
<dbReference type="InterPro" id="IPR001789">
    <property type="entry name" value="Sig_transdc_resp-reg_receiver"/>
</dbReference>
<evidence type="ECO:0000259" key="6">
    <source>
        <dbReference type="PROSITE" id="PS50110"/>
    </source>
</evidence>
<keyword evidence="2" id="KW-0238">DNA-binding</keyword>
<proteinExistence type="predicted"/>